<feature type="transmembrane region" description="Helical" evidence="1">
    <location>
        <begin position="127"/>
        <end position="149"/>
    </location>
</feature>
<feature type="transmembrane region" description="Helical" evidence="1">
    <location>
        <begin position="34"/>
        <end position="57"/>
    </location>
</feature>
<feature type="transmembrane region" description="Helical" evidence="1">
    <location>
        <begin position="258"/>
        <end position="278"/>
    </location>
</feature>
<dbReference type="EMBL" id="DYXC01000058">
    <property type="protein sequence ID" value="HJF14030.1"/>
    <property type="molecule type" value="Genomic_DNA"/>
</dbReference>
<dbReference type="AlphaFoldDB" id="A0A921K6W4"/>
<dbReference type="PANTHER" id="PTHR34821:SF2">
    <property type="entry name" value="INNER MEMBRANE PROTEIN YDCZ"/>
    <property type="match status" value="1"/>
</dbReference>
<feature type="transmembrane region" description="Helical" evidence="1">
    <location>
        <begin position="232"/>
        <end position="252"/>
    </location>
</feature>
<keyword evidence="1" id="KW-1133">Transmembrane helix</keyword>
<dbReference type="RefSeq" id="WP_303903464.1">
    <property type="nucleotide sequence ID" value="NZ_DYXC01000058.1"/>
</dbReference>
<accession>A0A921K6W4</accession>
<dbReference type="Pfam" id="PF04657">
    <property type="entry name" value="DMT_YdcZ"/>
    <property type="match status" value="2"/>
</dbReference>
<keyword evidence="1" id="KW-0812">Transmembrane</keyword>
<feature type="transmembrane region" description="Helical" evidence="1">
    <location>
        <begin position="290"/>
        <end position="309"/>
    </location>
</feature>
<keyword evidence="1" id="KW-0472">Membrane</keyword>
<comment type="caution">
    <text evidence="2">The sequence shown here is derived from an EMBL/GenBank/DDBJ whole genome shotgun (WGS) entry which is preliminary data.</text>
</comment>
<proteinExistence type="predicted"/>
<dbReference type="Proteomes" id="UP000703315">
    <property type="component" value="Unassembled WGS sequence"/>
</dbReference>
<protein>
    <submittedName>
        <fullName evidence="2">DMT family transporter</fullName>
    </submittedName>
</protein>
<feature type="transmembrane region" description="Helical" evidence="1">
    <location>
        <begin position="161"/>
        <end position="179"/>
    </location>
</feature>
<dbReference type="GO" id="GO:0005886">
    <property type="term" value="C:plasma membrane"/>
    <property type="evidence" value="ECO:0007669"/>
    <property type="project" value="TreeGrafter"/>
</dbReference>
<sequence length="310" mass="32782">MIYLVLGVAIGVLMPSQSAINNRLRNAVATPWVMAGISFLVGTVCLALLTWATVGTVGFDLGNVVTQPWWIWSGGVFGVIGMTTNVLLLPVIGALYSTMLNLTAQVITTMIIDHLGLLGVDHYPADGWRITGAVLVMVAAALAVIGGRRRPQLNAQPTSKTWYLAGLGIGVCFGLQVAINGQLTLVLGSAVHSAFISFLVGTFVLTVVVVLTRPSLRLRVPEGQTHNPWWMWMGGVLGALYVTGVAFLSPLIGSAVTVVVVQVGLIAGSLLVDQFGLFSAPKRAVRPLQVIGLLLMISGVFVMNAPKIFV</sequence>
<evidence type="ECO:0000256" key="1">
    <source>
        <dbReference type="SAM" id="Phobius"/>
    </source>
</evidence>
<dbReference type="InterPro" id="IPR006750">
    <property type="entry name" value="YdcZ"/>
</dbReference>
<evidence type="ECO:0000313" key="2">
    <source>
        <dbReference type="EMBL" id="HJF14030.1"/>
    </source>
</evidence>
<organism evidence="2 3">
    <name type="scientific">Enteractinococcus helveticum</name>
    <dbReference type="NCBI Taxonomy" id="1837282"/>
    <lineage>
        <taxon>Bacteria</taxon>
        <taxon>Bacillati</taxon>
        <taxon>Actinomycetota</taxon>
        <taxon>Actinomycetes</taxon>
        <taxon>Micrococcales</taxon>
        <taxon>Micrococcaceae</taxon>
    </lineage>
</organism>
<reference evidence="2" key="1">
    <citation type="journal article" date="2021" name="PeerJ">
        <title>Extensive microbial diversity within the chicken gut microbiome revealed by metagenomics and culture.</title>
        <authorList>
            <person name="Gilroy R."/>
            <person name="Ravi A."/>
            <person name="Getino M."/>
            <person name="Pursley I."/>
            <person name="Horton D.L."/>
            <person name="Alikhan N.F."/>
            <person name="Baker D."/>
            <person name="Gharbi K."/>
            <person name="Hall N."/>
            <person name="Watson M."/>
            <person name="Adriaenssens E.M."/>
            <person name="Foster-Nyarko E."/>
            <person name="Jarju S."/>
            <person name="Secka A."/>
            <person name="Antonio M."/>
            <person name="Oren A."/>
            <person name="Chaudhuri R.R."/>
            <person name="La Ragione R."/>
            <person name="Hildebrand F."/>
            <person name="Pallen M.J."/>
        </authorList>
    </citation>
    <scope>NUCLEOTIDE SEQUENCE</scope>
    <source>
        <strain evidence="2">ChiHjej13B12-14962</strain>
    </source>
</reference>
<name>A0A921K6W4_9MICC</name>
<feature type="transmembrane region" description="Helical" evidence="1">
    <location>
        <begin position="185"/>
        <end position="211"/>
    </location>
</feature>
<gene>
    <name evidence="2" type="ORF">K8V32_04400</name>
</gene>
<reference evidence="2" key="2">
    <citation type="submission" date="2021-09" db="EMBL/GenBank/DDBJ databases">
        <authorList>
            <person name="Gilroy R."/>
        </authorList>
    </citation>
    <scope>NUCLEOTIDE SEQUENCE</scope>
    <source>
        <strain evidence="2">ChiHjej13B12-14962</strain>
    </source>
</reference>
<dbReference type="PANTHER" id="PTHR34821">
    <property type="entry name" value="INNER MEMBRANE PROTEIN YDCZ"/>
    <property type="match status" value="1"/>
</dbReference>
<evidence type="ECO:0000313" key="3">
    <source>
        <dbReference type="Proteomes" id="UP000703315"/>
    </source>
</evidence>
<feature type="transmembrane region" description="Helical" evidence="1">
    <location>
        <begin position="69"/>
        <end position="96"/>
    </location>
</feature>